<dbReference type="GO" id="GO:0016491">
    <property type="term" value="F:oxidoreductase activity"/>
    <property type="evidence" value="ECO:0007669"/>
    <property type="project" value="UniProtKB-KW"/>
</dbReference>
<dbReference type="InterPro" id="IPR036291">
    <property type="entry name" value="NAD(P)-bd_dom_sf"/>
</dbReference>
<dbReference type="SUPFAM" id="SSF51735">
    <property type="entry name" value="NAD(P)-binding Rossmann-fold domains"/>
    <property type="match status" value="1"/>
</dbReference>
<keyword evidence="2" id="KW-0560">Oxidoreductase</keyword>
<sequence>MAGFKHADIQTLTLDVCSDENVLSVVATILEQEGKIDVVVNNAGVNCAGTMVDVPLEVVQKIFDANVYSVLRVSKAVFPHMAARKSGTIVNIGSIVGEILDSTKNCSDSPTAWNGVYAATKAAVRSISDVLWQESKPFNINVTYVAPGAVKSNIANTTLASGIHMPDDSLYKSYVAQITQRMLASQGPNSMPAEEFAIGVVTATLSPKPPRSTTLGGNAAVYKIFGWLPRTWVLELLWKQLLKLHRGST</sequence>
<dbReference type="Pfam" id="PF00106">
    <property type="entry name" value="adh_short"/>
    <property type="match status" value="1"/>
</dbReference>
<evidence type="ECO:0000256" key="3">
    <source>
        <dbReference type="RuleBase" id="RU000363"/>
    </source>
</evidence>
<evidence type="ECO:0000313" key="4">
    <source>
        <dbReference type="EMBL" id="PSS29641.1"/>
    </source>
</evidence>
<proteinExistence type="inferred from homology"/>
<reference evidence="4 5" key="1">
    <citation type="submission" date="2018-02" db="EMBL/GenBank/DDBJ databases">
        <title>Genome sequence of the basidiomycete white-rot fungus Phlebia centrifuga.</title>
        <authorList>
            <person name="Granchi Z."/>
            <person name="Peng M."/>
            <person name="de Vries R.P."/>
            <person name="Hilden K."/>
            <person name="Makela M.R."/>
            <person name="Grigoriev I."/>
            <person name="Riley R."/>
        </authorList>
    </citation>
    <scope>NUCLEOTIDE SEQUENCE [LARGE SCALE GENOMIC DNA]</scope>
    <source>
        <strain evidence="4 5">FBCC195</strain>
    </source>
</reference>
<dbReference type="GO" id="GO:0005783">
    <property type="term" value="C:endoplasmic reticulum"/>
    <property type="evidence" value="ECO:0007669"/>
    <property type="project" value="TreeGrafter"/>
</dbReference>
<comment type="similarity">
    <text evidence="1 3">Belongs to the short-chain dehydrogenases/reductases (SDR) family.</text>
</comment>
<name>A0A2R6RI06_9APHY</name>
<evidence type="ECO:0000256" key="2">
    <source>
        <dbReference type="ARBA" id="ARBA00023002"/>
    </source>
</evidence>
<dbReference type="InterPro" id="IPR002347">
    <property type="entry name" value="SDR_fam"/>
</dbReference>
<dbReference type="PANTHER" id="PTHR44169:SF6">
    <property type="entry name" value="NADPH-DEPENDENT 1-ACYLDIHYDROXYACETONE PHOSPHATE REDUCTASE"/>
    <property type="match status" value="1"/>
</dbReference>
<dbReference type="AlphaFoldDB" id="A0A2R6RI06"/>
<protein>
    <submittedName>
        <fullName evidence="4">Uncharacterized protein</fullName>
    </submittedName>
</protein>
<dbReference type="EMBL" id="MLYV02000256">
    <property type="protein sequence ID" value="PSS29641.1"/>
    <property type="molecule type" value="Genomic_DNA"/>
</dbReference>
<dbReference type="STRING" id="98765.A0A2R6RI06"/>
<dbReference type="Gene3D" id="3.40.50.720">
    <property type="entry name" value="NAD(P)-binding Rossmann-like Domain"/>
    <property type="match status" value="1"/>
</dbReference>
<comment type="caution">
    <text evidence="4">The sequence shown here is derived from an EMBL/GenBank/DDBJ whole genome shotgun (WGS) entry which is preliminary data.</text>
</comment>
<gene>
    <name evidence="4" type="ORF">PHLCEN_2v2789</name>
</gene>
<keyword evidence="5" id="KW-1185">Reference proteome</keyword>
<dbReference type="Proteomes" id="UP000186601">
    <property type="component" value="Unassembled WGS sequence"/>
</dbReference>
<evidence type="ECO:0000256" key="1">
    <source>
        <dbReference type="ARBA" id="ARBA00006484"/>
    </source>
</evidence>
<dbReference type="OrthoDB" id="2102561at2759"/>
<dbReference type="PRINTS" id="PR00081">
    <property type="entry name" value="GDHRDH"/>
</dbReference>
<dbReference type="PRINTS" id="PR00080">
    <property type="entry name" value="SDRFAMILY"/>
</dbReference>
<dbReference type="PANTHER" id="PTHR44169">
    <property type="entry name" value="NADPH-DEPENDENT 1-ACYLDIHYDROXYACETONE PHOSPHATE REDUCTASE"/>
    <property type="match status" value="1"/>
</dbReference>
<evidence type="ECO:0000313" key="5">
    <source>
        <dbReference type="Proteomes" id="UP000186601"/>
    </source>
</evidence>
<organism evidence="4 5">
    <name type="scientific">Hermanssonia centrifuga</name>
    <dbReference type="NCBI Taxonomy" id="98765"/>
    <lineage>
        <taxon>Eukaryota</taxon>
        <taxon>Fungi</taxon>
        <taxon>Dikarya</taxon>
        <taxon>Basidiomycota</taxon>
        <taxon>Agaricomycotina</taxon>
        <taxon>Agaricomycetes</taxon>
        <taxon>Polyporales</taxon>
        <taxon>Meruliaceae</taxon>
        <taxon>Hermanssonia</taxon>
    </lineage>
</organism>
<accession>A0A2R6RI06</accession>